<dbReference type="PANTHER" id="PTHR31503:SF20">
    <property type="entry name" value="CA(2+)_H(+) EXCHANGER, PUTATIVE (EUROFUNG)-RELATED"/>
    <property type="match status" value="1"/>
</dbReference>
<feature type="transmembrane region" description="Helical" evidence="9">
    <location>
        <begin position="431"/>
        <end position="453"/>
    </location>
</feature>
<comment type="caution">
    <text evidence="11">The sequence shown here is derived from an EMBL/GenBank/DDBJ whole genome shotgun (WGS) entry which is preliminary data.</text>
</comment>
<feature type="transmembrane region" description="Helical" evidence="9">
    <location>
        <begin position="196"/>
        <end position="219"/>
    </location>
</feature>
<feature type="transmembrane region" description="Helical" evidence="9">
    <location>
        <begin position="103"/>
        <end position="124"/>
    </location>
</feature>
<dbReference type="GO" id="GO:0006874">
    <property type="term" value="P:intracellular calcium ion homeostasis"/>
    <property type="evidence" value="ECO:0007669"/>
    <property type="project" value="TreeGrafter"/>
</dbReference>
<name>A0A8H6M673_9AGAR</name>
<evidence type="ECO:0000256" key="1">
    <source>
        <dbReference type="ARBA" id="ARBA00004127"/>
    </source>
</evidence>
<dbReference type="FunFam" id="1.20.1420.30:FF:000024">
    <property type="entry name" value="Calcium/proton exchanger, variant"/>
    <property type="match status" value="1"/>
</dbReference>
<keyword evidence="6" id="KW-0406">Ion transport</keyword>
<evidence type="ECO:0000256" key="4">
    <source>
        <dbReference type="ARBA" id="ARBA00022692"/>
    </source>
</evidence>
<keyword evidence="7 9" id="KW-0472">Membrane</keyword>
<dbReference type="GO" id="GO:0000329">
    <property type="term" value="C:fungal-type vacuole membrane"/>
    <property type="evidence" value="ECO:0007669"/>
    <property type="project" value="TreeGrafter"/>
</dbReference>
<feature type="transmembrane region" description="Helical" evidence="9">
    <location>
        <begin position="240"/>
        <end position="258"/>
    </location>
</feature>
<dbReference type="GO" id="GO:0015369">
    <property type="term" value="F:calcium:proton antiporter activity"/>
    <property type="evidence" value="ECO:0007669"/>
    <property type="project" value="TreeGrafter"/>
</dbReference>
<gene>
    <name evidence="11" type="ORF">DFP72DRAFT_1066107</name>
</gene>
<feature type="transmembrane region" description="Helical" evidence="9">
    <location>
        <begin position="398"/>
        <end position="419"/>
    </location>
</feature>
<keyword evidence="4 9" id="KW-0812">Transmembrane</keyword>
<feature type="domain" description="Sodium/calcium exchanger membrane region" evidence="10">
    <location>
        <begin position="136"/>
        <end position="293"/>
    </location>
</feature>
<evidence type="ECO:0000313" key="12">
    <source>
        <dbReference type="Proteomes" id="UP000521943"/>
    </source>
</evidence>
<reference evidence="11 12" key="1">
    <citation type="submission" date="2020-07" db="EMBL/GenBank/DDBJ databases">
        <title>Comparative genomics of pyrophilous fungi reveals a link between fire events and developmental genes.</title>
        <authorList>
            <consortium name="DOE Joint Genome Institute"/>
            <person name="Steindorff A.S."/>
            <person name="Carver A."/>
            <person name="Calhoun S."/>
            <person name="Stillman K."/>
            <person name="Liu H."/>
            <person name="Lipzen A."/>
            <person name="Pangilinan J."/>
            <person name="Labutti K."/>
            <person name="Bruns T.D."/>
            <person name="Grigoriev I.V."/>
        </authorList>
    </citation>
    <scope>NUCLEOTIDE SEQUENCE [LARGE SCALE GENOMIC DNA]</scope>
    <source>
        <strain evidence="11 12">CBS 144469</strain>
    </source>
</reference>
<evidence type="ECO:0000256" key="9">
    <source>
        <dbReference type="SAM" id="Phobius"/>
    </source>
</evidence>
<dbReference type="EMBL" id="JACGCI010000023">
    <property type="protein sequence ID" value="KAF6757263.1"/>
    <property type="molecule type" value="Genomic_DNA"/>
</dbReference>
<comment type="similarity">
    <text evidence="2">Belongs to the Ca(2+):cation antiporter (CaCA) (TC 2.A.19) family.</text>
</comment>
<dbReference type="InterPro" id="IPR004837">
    <property type="entry name" value="NaCa_Exmemb"/>
</dbReference>
<evidence type="ECO:0000256" key="8">
    <source>
        <dbReference type="SAM" id="MobiDB-lite"/>
    </source>
</evidence>
<evidence type="ECO:0000256" key="6">
    <source>
        <dbReference type="ARBA" id="ARBA00023065"/>
    </source>
</evidence>
<dbReference type="Proteomes" id="UP000521943">
    <property type="component" value="Unassembled WGS sequence"/>
</dbReference>
<evidence type="ECO:0000256" key="7">
    <source>
        <dbReference type="ARBA" id="ARBA00023136"/>
    </source>
</evidence>
<dbReference type="Gene3D" id="1.20.1420.30">
    <property type="entry name" value="NCX, central ion-binding region"/>
    <property type="match status" value="2"/>
</dbReference>
<feature type="transmembrane region" description="Helical" evidence="9">
    <location>
        <begin position="465"/>
        <end position="481"/>
    </location>
</feature>
<feature type="transmembrane region" description="Helical" evidence="9">
    <location>
        <begin position="270"/>
        <end position="291"/>
    </location>
</feature>
<dbReference type="AlphaFoldDB" id="A0A8H6M673"/>
<comment type="subcellular location">
    <subcellularLocation>
        <location evidence="1">Endomembrane system</location>
        <topology evidence="1">Multi-pass membrane protein</topology>
    </subcellularLocation>
</comment>
<evidence type="ECO:0000259" key="10">
    <source>
        <dbReference type="Pfam" id="PF01699"/>
    </source>
</evidence>
<feature type="transmembrane region" description="Helical" evidence="9">
    <location>
        <begin position="136"/>
        <end position="156"/>
    </location>
</feature>
<evidence type="ECO:0000256" key="2">
    <source>
        <dbReference type="ARBA" id="ARBA00008170"/>
    </source>
</evidence>
<feature type="region of interest" description="Disordered" evidence="8">
    <location>
        <begin position="1"/>
        <end position="86"/>
    </location>
</feature>
<evidence type="ECO:0000313" key="11">
    <source>
        <dbReference type="EMBL" id="KAF6757263.1"/>
    </source>
</evidence>
<dbReference type="InterPro" id="IPR004713">
    <property type="entry name" value="CaH_exchang"/>
</dbReference>
<keyword evidence="12" id="KW-1185">Reference proteome</keyword>
<keyword evidence="3" id="KW-0813">Transport</keyword>
<evidence type="ECO:0000256" key="5">
    <source>
        <dbReference type="ARBA" id="ARBA00022989"/>
    </source>
</evidence>
<feature type="transmembrane region" description="Helical" evidence="9">
    <location>
        <begin position="488"/>
        <end position="508"/>
    </location>
</feature>
<sequence length="516" mass="55587">MSEYHVSHSQESTAVGHQDGAAPTLVASPLQSPQPYIPEERLDASTSTAHSTAINRSQSQRSTAQPRRGTGSKPHQKARTLSQLVTPEKRLGKEPTLVESLRALMFGSWFNVLLVFIPVSWALNFALPHSNPHKDLVVFITSFIAIIPLAKLLGFATEELSLRVGQTLAGLLNATLGNVVELIVAIIALVKCELRVVQASLVGSILSNLLLVLGMCFFAGGMKFSEQGFGLSATQLNSSLLTVSVIAVLLPAAFHFSVPNLADSVEAMDILAVSHGTAIILLVIYVAYLIFQLFSHANLYEDTGDHIFKSTDYGDKTKDTMHKILRRPASPKEKVRDAEGADHASVDEEEEEVETPSMTLLVSIAALVVVTALVAVTAEWLVDSIDGLTSTGKISKEFVGIILLPIVGNAAEHLTAVTVSVKDKLTLSIGVAVGSSIQIALFVIPLVVTIAWIMGKPLSLLFDPYESIALFLAVLTVNYVVQDGKSNWLEGFILICLYLILAVTFWFYPGSSELGC</sequence>
<feature type="region of interest" description="Disordered" evidence="8">
    <location>
        <begin position="328"/>
        <end position="351"/>
    </location>
</feature>
<keyword evidence="5 9" id="KW-1133">Transmembrane helix</keyword>
<dbReference type="PANTHER" id="PTHR31503">
    <property type="entry name" value="VACUOLAR CALCIUM ION TRANSPORTER"/>
    <property type="match status" value="1"/>
</dbReference>
<feature type="transmembrane region" description="Helical" evidence="9">
    <location>
        <begin position="358"/>
        <end position="378"/>
    </location>
</feature>
<dbReference type="InterPro" id="IPR044880">
    <property type="entry name" value="NCX_ion-bd_dom_sf"/>
</dbReference>
<feature type="transmembrane region" description="Helical" evidence="9">
    <location>
        <begin position="168"/>
        <end position="190"/>
    </location>
</feature>
<dbReference type="GO" id="GO:0012505">
    <property type="term" value="C:endomembrane system"/>
    <property type="evidence" value="ECO:0007669"/>
    <property type="project" value="UniProtKB-SubCell"/>
</dbReference>
<accession>A0A8H6M673</accession>
<dbReference type="OrthoDB" id="1699231at2759"/>
<protein>
    <submittedName>
        <fullName evidence="11">Calcium/proton exchanger</fullName>
    </submittedName>
</protein>
<feature type="compositionally biased region" description="Basic and acidic residues" evidence="8">
    <location>
        <begin position="330"/>
        <end position="346"/>
    </location>
</feature>
<feature type="domain" description="Sodium/calcium exchanger membrane region" evidence="10">
    <location>
        <begin position="363"/>
        <end position="506"/>
    </location>
</feature>
<organism evidence="11 12">
    <name type="scientific">Ephemerocybe angulata</name>
    <dbReference type="NCBI Taxonomy" id="980116"/>
    <lineage>
        <taxon>Eukaryota</taxon>
        <taxon>Fungi</taxon>
        <taxon>Dikarya</taxon>
        <taxon>Basidiomycota</taxon>
        <taxon>Agaricomycotina</taxon>
        <taxon>Agaricomycetes</taxon>
        <taxon>Agaricomycetidae</taxon>
        <taxon>Agaricales</taxon>
        <taxon>Agaricineae</taxon>
        <taxon>Psathyrellaceae</taxon>
        <taxon>Ephemerocybe</taxon>
    </lineage>
</organism>
<evidence type="ECO:0000256" key="3">
    <source>
        <dbReference type="ARBA" id="ARBA00022448"/>
    </source>
</evidence>
<dbReference type="Pfam" id="PF01699">
    <property type="entry name" value="Na_Ca_ex"/>
    <property type="match status" value="2"/>
</dbReference>
<feature type="compositionally biased region" description="Polar residues" evidence="8">
    <location>
        <begin position="44"/>
        <end position="65"/>
    </location>
</feature>
<proteinExistence type="inferred from homology"/>